<accession>A0AAE6EW95</accession>
<organism evidence="1 2">
    <name type="scientific">Bacteroides fragilis</name>
    <dbReference type="NCBI Taxonomy" id="817"/>
    <lineage>
        <taxon>Bacteria</taxon>
        <taxon>Pseudomonadati</taxon>
        <taxon>Bacteroidota</taxon>
        <taxon>Bacteroidia</taxon>
        <taxon>Bacteroidales</taxon>
        <taxon>Bacteroidaceae</taxon>
        <taxon>Bacteroides</taxon>
    </lineage>
</organism>
<proteinExistence type="predicted"/>
<sequence>MTAQLSGGNPVLPQNGILVFPPVGGCRGVPVFLYEAPSSEYTKHPRPSIRSTLVRVYEAPSSEYTKYPRPSMRSTLVRVCEALALIIFI</sequence>
<dbReference type="EMBL" id="CP036546">
    <property type="protein sequence ID" value="QCQ47236.1"/>
    <property type="molecule type" value="Genomic_DNA"/>
</dbReference>
<dbReference type="RefSeq" id="WP_128900031.1">
    <property type="nucleotide sequence ID" value="NZ_CP036546.1"/>
</dbReference>
<protein>
    <submittedName>
        <fullName evidence="1">Uncharacterized protein</fullName>
    </submittedName>
</protein>
<dbReference type="AlphaFoldDB" id="A0AAE6EW95"/>
<gene>
    <name evidence="1" type="ORF">EC80_021675</name>
</gene>
<dbReference type="Proteomes" id="UP000036847">
    <property type="component" value="Chromosome"/>
</dbReference>
<evidence type="ECO:0000313" key="2">
    <source>
        <dbReference type="Proteomes" id="UP000036847"/>
    </source>
</evidence>
<name>A0AAE6EW95_BACFG</name>
<evidence type="ECO:0000313" key="1">
    <source>
        <dbReference type="EMBL" id="QCQ47236.1"/>
    </source>
</evidence>
<reference evidence="1 2" key="1">
    <citation type="submission" date="2019-03" db="EMBL/GenBank/DDBJ databases">
        <title>Complete genome assembly of MDR B. fragilis.</title>
        <authorList>
            <person name="Sydenham T.V."/>
            <person name="Hasman H."/>
            <person name="Justesen U.S."/>
        </authorList>
    </citation>
    <scope>NUCLEOTIDE SEQUENCE [LARGE SCALE GENOMIC DNA]</scope>
    <source>
        <strain evidence="1 2">DCMSKEJBY0001B</strain>
    </source>
</reference>